<gene>
    <name evidence="2" type="ORF">CPHO_07230</name>
</gene>
<sequence>MEVIIIITAVAVVALALGYLALLGRLSDAELMSRYCVELTRSVADVVAQKSEAPTAEDLEQVLSLLENLPEKGDG</sequence>
<evidence type="ECO:0000313" key="3">
    <source>
        <dbReference type="Proteomes" id="UP000185491"/>
    </source>
</evidence>
<accession>A0A1L7D3H3</accession>
<evidence type="ECO:0000256" key="1">
    <source>
        <dbReference type="SAM" id="Phobius"/>
    </source>
</evidence>
<dbReference type="EMBL" id="CP009249">
    <property type="protein sequence ID" value="APT92716.1"/>
    <property type="molecule type" value="Genomic_DNA"/>
</dbReference>
<proteinExistence type="predicted"/>
<dbReference type="KEGG" id="cpho:CPHO_07230"/>
<organism evidence="2 3">
    <name type="scientific">Corynebacterium phocae</name>
    <dbReference type="NCBI Taxonomy" id="161895"/>
    <lineage>
        <taxon>Bacteria</taxon>
        <taxon>Bacillati</taxon>
        <taxon>Actinomycetota</taxon>
        <taxon>Actinomycetes</taxon>
        <taxon>Mycobacteriales</taxon>
        <taxon>Corynebacteriaceae</taxon>
        <taxon>Corynebacterium</taxon>
    </lineage>
</organism>
<keyword evidence="3" id="KW-1185">Reference proteome</keyword>
<feature type="transmembrane region" description="Helical" evidence="1">
    <location>
        <begin position="6"/>
        <end position="24"/>
    </location>
</feature>
<name>A0A1L7D3H3_9CORY</name>
<dbReference type="AlphaFoldDB" id="A0A1L7D3H3"/>
<keyword evidence="1" id="KW-1133">Transmembrane helix</keyword>
<dbReference type="Proteomes" id="UP000185491">
    <property type="component" value="Chromosome"/>
</dbReference>
<keyword evidence="1" id="KW-0812">Transmembrane</keyword>
<keyword evidence="1" id="KW-0472">Membrane</keyword>
<reference evidence="2 3" key="1">
    <citation type="submission" date="2014-08" db="EMBL/GenBank/DDBJ databases">
        <title>Complete genome sequence of Corynebacterium phocae M408/89/1(T)(=DSM 44612(T)), isolated from the common seal (Phoca vitulina).</title>
        <authorList>
            <person name="Ruckert C."/>
            <person name="Albersmeier A."/>
            <person name="Winkler A."/>
            <person name="Kalinowski J."/>
        </authorList>
    </citation>
    <scope>NUCLEOTIDE SEQUENCE [LARGE SCALE GENOMIC DNA]</scope>
    <source>
        <strain evidence="2 3">M408/89/1</strain>
    </source>
</reference>
<evidence type="ECO:0000313" key="2">
    <source>
        <dbReference type="EMBL" id="APT92716.1"/>
    </source>
</evidence>
<protein>
    <submittedName>
        <fullName evidence="2">Uncharacterized protein</fullName>
    </submittedName>
</protein>